<dbReference type="Gene3D" id="3.90.105.50">
    <property type="match status" value="1"/>
</dbReference>
<dbReference type="RefSeq" id="WP_152752682.1">
    <property type="nucleotide sequence ID" value="NZ_SPSE01000033.1"/>
</dbReference>
<dbReference type="InterPro" id="IPR038148">
    <property type="entry name" value="Tn1545/Tn916_Xis"/>
</dbReference>
<proteinExistence type="predicted"/>
<feature type="domain" description="Helix-turn-helix" evidence="1">
    <location>
        <begin position="28"/>
        <end position="75"/>
    </location>
</feature>
<gene>
    <name evidence="2" type="ORF">E4V82_13535</name>
</gene>
<dbReference type="InterPro" id="IPR041657">
    <property type="entry name" value="HTH_17"/>
</dbReference>
<evidence type="ECO:0000259" key="1">
    <source>
        <dbReference type="Pfam" id="PF12728"/>
    </source>
</evidence>
<evidence type="ECO:0000313" key="3">
    <source>
        <dbReference type="Proteomes" id="UP000342249"/>
    </source>
</evidence>
<protein>
    <submittedName>
        <fullName evidence="2">DNA-binding protein</fullName>
    </submittedName>
</protein>
<reference evidence="2 3" key="1">
    <citation type="journal article" date="2019" name="Lett. Appl. Microbiol.">
        <title>A case of 'blown pack' spoilage of vacuum-packaged pork likely associated with Clostridium estertheticum in Canada.</title>
        <authorList>
            <person name="Zhang P."/>
            <person name="Ward P."/>
            <person name="McMullen L.M."/>
            <person name="Yang X."/>
        </authorList>
    </citation>
    <scope>NUCLEOTIDE SEQUENCE [LARGE SCALE GENOMIC DNA]</scope>
    <source>
        <strain evidence="2 3">MA19</strain>
    </source>
</reference>
<dbReference type="Pfam" id="PF12728">
    <property type="entry name" value="HTH_17"/>
    <property type="match status" value="1"/>
</dbReference>
<accession>A0A5N7IQ73</accession>
<comment type="caution">
    <text evidence="2">The sequence shown here is derived from an EMBL/GenBank/DDBJ whole genome shotgun (WGS) entry which is preliminary data.</text>
</comment>
<organism evidence="2 3">
    <name type="scientific">Clostridium estertheticum</name>
    <dbReference type="NCBI Taxonomy" id="238834"/>
    <lineage>
        <taxon>Bacteria</taxon>
        <taxon>Bacillati</taxon>
        <taxon>Bacillota</taxon>
        <taxon>Clostridia</taxon>
        <taxon>Eubacteriales</taxon>
        <taxon>Clostridiaceae</taxon>
        <taxon>Clostridium</taxon>
    </lineage>
</organism>
<sequence>MDISKEDLKEIIKQAIQEVSSKEPKLTLTIQEAIEISGIGEEKLRQLVHTKDFPCFKNGNKWCINREMLNEWLKKISVEHRQI</sequence>
<evidence type="ECO:0000313" key="2">
    <source>
        <dbReference type="EMBL" id="MPQ63128.1"/>
    </source>
</evidence>
<dbReference type="InterPro" id="IPR010093">
    <property type="entry name" value="SinI_DNA-bd"/>
</dbReference>
<dbReference type="Proteomes" id="UP000342249">
    <property type="component" value="Unassembled WGS sequence"/>
</dbReference>
<keyword evidence="2" id="KW-0238">DNA-binding</keyword>
<name>A0A5N7IQ73_9CLOT</name>
<dbReference type="AlphaFoldDB" id="A0A5N7IQ73"/>
<dbReference type="EMBL" id="SPSF01000032">
    <property type="protein sequence ID" value="MPQ63128.1"/>
    <property type="molecule type" value="Genomic_DNA"/>
</dbReference>
<dbReference type="GO" id="GO:0003677">
    <property type="term" value="F:DNA binding"/>
    <property type="evidence" value="ECO:0007669"/>
    <property type="project" value="UniProtKB-KW"/>
</dbReference>
<dbReference type="NCBIfam" id="TIGR01764">
    <property type="entry name" value="excise"/>
    <property type="match status" value="1"/>
</dbReference>